<dbReference type="Gene3D" id="3.40.50.2000">
    <property type="entry name" value="Glycogen Phosphorylase B"/>
    <property type="match status" value="2"/>
</dbReference>
<evidence type="ECO:0000313" key="2">
    <source>
        <dbReference type="EMBL" id="SDA77911.1"/>
    </source>
</evidence>
<dbReference type="AlphaFoldDB" id="A0A1G5Y5B7"/>
<proteinExistence type="predicted"/>
<name>A0A1G5Y5B7_9BACT</name>
<feature type="domain" description="Glycosyl transferase family 1" evidence="1">
    <location>
        <begin position="206"/>
        <end position="359"/>
    </location>
</feature>
<dbReference type="CDD" id="cd03801">
    <property type="entry name" value="GT4_PimA-like"/>
    <property type="match status" value="1"/>
</dbReference>
<dbReference type="OrthoDB" id="9787111at2"/>
<dbReference type="Proteomes" id="UP000198756">
    <property type="component" value="Unassembled WGS sequence"/>
</dbReference>
<evidence type="ECO:0000259" key="1">
    <source>
        <dbReference type="Pfam" id="PF00534"/>
    </source>
</evidence>
<dbReference type="RefSeq" id="WP_092730052.1">
    <property type="nucleotide sequence ID" value="NZ_FMXE01000014.1"/>
</dbReference>
<dbReference type="EMBL" id="FMXE01000014">
    <property type="protein sequence ID" value="SDA77911.1"/>
    <property type="molecule type" value="Genomic_DNA"/>
</dbReference>
<dbReference type="GO" id="GO:0016757">
    <property type="term" value="F:glycosyltransferase activity"/>
    <property type="evidence" value="ECO:0007669"/>
    <property type="project" value="InterPro"/>
</dbReference>
<protein>
    <submittedName>
        <fullName evidence="2">Glycosyltransferase involved in cell wall bisynthesis</fullName>
    </submittedName>
</protein>
<evidence type="ECO:0000313" key="3">
    <source>
        <dbReference type="Proteomes" id="UP000198756"/>
    </source>
</evidence>
<reference evidence="3" key="1">
    <citation type="submission" date="2016-10" db="EMBL/GenBank/DDBJ databases">
        <authorList>
            <person name="Varghese N."/>
            <person name="Submissions S."/>
        </authorList>
    </citation>
    <scope>NUCLEOTIDE SEQUENCE [LARGE SCALE GENOMIC DNA]</scope>
    <source>
        <strain evidence="3">DSM 22703</strain>
    </source>
</reference>
<gene>
    <name evidence="2" type="ORF">SAMN03080617_02267</name>
</gene>
<dbReference type="PANTHER" id="PTHR45947:SF3">
    <property type="entry name" value="SULFOQUINOVOSYL TRANSFERASE SQD2"/>
    <property type="match status" value="1"/>
</dbReference>
<keyword evidence="2" id="KW-0808">Transferase</keyword>
<sequence length="390" mass="44343">MKIFAYNDFILKKRNGSIYGDDSHILFIKATCQDHFESFKLGSRLSPESSEGFYFFSDQANHLLELPYYSSVADFLKNPGLLWKSYKLLKSHLKDFDLFWLTWPHPISFLILWMFGSNKPVVLFVRQNLEALIQVRYSGIQRAIGILFTRMVYRYASFFHPKAILVTVGEEMYQRLSPDFKASTFISDSIVPEEFAVSPRVGQNFDSVKLLFVGRLEPEKGLNILIQAVKLIAQKKNVSLSIIGEGVSREAATEQVKSLGLSNLITFEGYVPFGTTLFDAYKNHDLLMISSYSEGLPKIINEARAFALPVVSTEVGGIANELKHMETCLFVRSGDPKELAEAALRLSSDPELYSRISKNLSEEFQKNSLQYWSKAFADFVKKSIEIHTTK</sequence>
<accession>A0A1G5Y5B7</accession>
<dbReference type="SUPFAM" id="SSF53756">
    <property type="entry name" value="UDP-Glycosyltransferase/glycogen phosphorylase"/>
    <property type="match status" value="1"/>
</dbReference>
<dbReference type="Pfam" id="PF00534">
    <property type="entry name" value="Glycos_transf_1"/>
    <property type="match status" value="1"/>
</dbReference>
<dbReference type="InterPro" id="IPR001296">
    <property type="entry name" value="Glyco_trans_1"/>
</dbReference>
<dbReference type="PANTHER" id="PTHR45947">
    <property type="entry name" value="SULFOQUINOVOSYL TRANSFERASE SQD2"/>
    <property type="match status" value="1"/>
</dbReference>
<organism evidence="2 3">
    <name type="scientific">Algoriphagus alkaliphilus</name>
    <dbReference type="NCBI Taxonomy" id="279824"/>
    <lineage>
        <taxon>Bacteria</taxon>
        <taxon>Pseudomonadati</taxon>
        <taxon>Bacteroidota</taxon>
        <taxon>Cytophagia</taxon>
        <taxon>Cytophagales</taxon>
        <taxon>Cyclobacteriaceae</taxon>
        <taxon>Algoriphagus</taxon>
    </lineage>
</organism>
<dbReference type="STRING" id="279824.SAMN03080617_02267"/>
<dbReference type="InterPro" id="IPR050194">
    <property type="entry name" value="Glycosyltransferase_grp1"/>
</dbReference>
<keyword evidence="3" id="KW-1185">Reference proteome</keyword>